<keyword evidence="7 10" id="KW-0808">Transferase</keyword>
<evidence type="ECO:0000256" key="10">
    <source>
        <dbReference type="HAMAP-Rule" id="MF_00685"/>
    </source>
</evidence>
<evidence type="ECO:0000256" key="4">
    <source>
        <dbReference type="ARBA" id="ARBA00009000"/>
    </source>
</evidence>
<name>A0ABS2CDK3_9NEIS</name>
<evidence type="ECO:0000256" key="2">
    <source>
        <dbReference type="ARBA" id="ARBA00002953"/>
    </source>
</evidence>
<dbReference type="InterPro" id="IPR054169">
    <property type="entry name" value="GlgB_N"/>
</dbReference>
<dbReference type="InterPro" id="IPR006048">
    <property type="entry name" value="A-amylase/branching_C"/>
</dbReference>
<dbReference type="Gene3D" id="2.60.40.10">
    <property type="entry name" value="Immunoglobulins"/>
    <property type="match status" value="2"/>
</dbReference>
<dbReference type="CDD" id="cd11322">
    <property type="entry name" value="AmyAc_Glg_BE"/>
    <property type="match status" value="1"/>
</dbReference>
<comment type="subunit">
    <text evidence="10">Monomer.</text>
</comment>
<dbReference type="GO" id="GO:0003844">
    <property type="term" value="F:1,4-alpha-glucan branching enzyme activity"/>
    <property type="evidence" value="ECO:0007669"/>
    <property type="project" value="UniProtKB-EC"/>
</dbReference>
<keyword evidence="6 10" id="KW-0328">Glycosyltransferase</keyword>
<dbReference type="CDD" id="cd02855">
    <property type="entry name" value="E_set_GBE_prok_N"/>
    <property type="match status" value="1"/>
</dbReference>
<keyword evidence="8 10" id="KW-0320">Glycogen biosynthesis</keyword>
<dbReference type="EC" id="2.4.1.18" evidence="10"/>
<dbReference type="PIRSF" id="PIRSF000463">
    <property type="entry name" value="GlgB"/>
    <property type="match status" value="1"/>
</dbReference>
<comment type="similarity">
    <text evidence="4 10">Belongs to the glycosyl hydrolase 13 family. GlgB subfamily.</text>
</comment>
<dbReference type="SMART" id="SM00642">
    <property type="entry name" value="Aamy"/>
    <property type="match status" value="1"/>
</dbReference>
<comment type="pathway">
    <text evidence="3 10">Glycan biosynthesis; glycogen biosynthesis.</text>
</comment>
<dbReference type="Gene3D" id="2.60.40.1180">
    <property type="entry name" value="Golgi alpha-mannosidase II"/>
    <property type="match status" value="1"/>
</dbReference>
<evidence type="ECO:0000259" key="11">
    <source>
        <dbReference type="SMART" id="SM00642"/>
    </source>
</evidence>
<dbReference type="SUPFAM" id="SSF81296">
    <property type="entry name" value="E set domains"/>
    <property type="match status" value="2"/>
</dbReference>
<dbReference type="RefSeq" id="WP_203570761.1">
    <property type="nucleotide sequence ID" value="NZ_WOFE01000002.1"/>
</dbReference>
<evidence type="ECO:0000256" key="3">
    <source>
        <dbReference type="ARBA" id="ARBA00004964"/>
    </source>
</evidence>
<evidence type="ECO:0000256" key="6">
    <source>
        <dbReference type="ARBA" id="ARBA00022676"/>
    </source>
</evidence>
<feature type="active site" description="Nucleophile" evidence="10">
    <location>
        <position position="405"/>
    </location>
</feature>
<dbReference type="HAMAP" id="MF_00685">
    <property type="entry name" value="GlgB"/>
    <property type="match status" value="1"/>
</dbReference>
<protein>
    <recommendedName>
        <fullName evidence="10">1,4-alpha-glucan branching enzyme GlgB</fullName>
        <ecNumber evidence="10">2.4.1.18</ecNumber>
    </recommendedName>
    <alternativeName>
        <fullName evidence="10">1,4-alpha-D-glucan:1,4-alpha-D-glucan 6-glucosyl-transferase</fullName>
    </alternativeName>
    <alternativeName>
        <fullName evidence="10">Alpha-(1-&gt;4)-glucan branching enzyme</fullName>
    </alternativeName>
    <alternativeName>
        <fullName evidence="10">Glycogen branching enzyme</fullName>
        <shortName evidence="10">BE</shortName>
    </alternativeName>
</protein>
<proteinExistence type="inferred from homology"/>
<dbReference type="InterPro" id="IPR004193">
    <property type="entry name" value="Glyco_hydro_13_N"/>
</dbReference>
<dbReference type="Proteomes" id="UP001195660">
    <property type="component" value="Unassembled WGS sequence"/>
</dbReference>
<evidence type="ECO:0000313" key="12">
    <source>
        <dbReference type="EMBL" id="MBM5571446.1"/>
    </source>
</evidence>
<dbReference type="InterPro" id="IPR037439">
    <property type="entry name" value="Branching_enzy"/>
</dbReference>
<comment type="caution">
    <text evidence="12">The sequence shown here is derived from an EMBL/GenBank/DDBJ whole genome shotgun (WGS) entry which is preliminary data.</text>
</comment>
<dbReference type="NCBIfam" id="NF008967">
    <property type="entry name" value="PRK12313.1"/>
    <property type="match status" value="1"/>
</dbReference>
<evidence type="ECO:0000313" key="13">
    <source>
        <dbReference type="Proteomes" id="UP001195660"/>
    </source>
</evidence>
<dbReference type="InterPro" id="IPR044143">
    <property type="entry name" value="GlgB_N_E_set_prok"/>
</dbReference>
<keyword evidence="13" id="KW-1185">Reference proteome</keyword>
<dbReference type="SUPFAM" id="SSF51445">
    <property type="entry name" value="(Trans)glycosidases"/>
    <property type="match status" value="1"/>
</dbReference>
<dbReference type="EMBL" id="WOFE01000002">
    <property type="protein sequence ID" value="MBM5571446.1"/>
    <property type="molecule type" value="Genomic_DNA"/>
</dbReference>
<gene>
    <name evidence="10 12" type="primary">glgB</name>
    <name evidence="12" type="ORF">GM173_07615</name>
</gene>
<evidence type="ECO:0000256" key="1">
    <source>
        <dbReference type="ARBA" id="ARBA00000826"/>
    </source>
</evidence>
<dbReference type="Gene3D" id="3.20.20.80">
    <property type="entry name" value="Glycosidases"/>
    <property type="match status" value="1"/>
</dbReference>
<dbReference type="InterPro" id="IPR006047">
    <property type="entry name" value="GH13_cat_dom"/>
</dbReference>
<dbReference type="InterPro" id="IPR017853">
    <property type="entry name" value="GH"/>
</dbReference>
<dbReference type="SUPFAM" id="SSF51011">
    <property type="entry name" value="Glycosyl hydrolase domain"/>
    <property type="match status" value="1"/>
</dbReference>
<dbReference type="PANTHER" id="PTHR43651">
    <property type="entry name" value="1,4-ALPHA-GLUCAN-BRANCHING ENZYME"/>
    <property type="match status" value="1"/>
</dbReference>
<accession>A0ABS2CDK3</accession>
<evidence type="ECO:0000256" key="8">
    <source>
        <dbReference type="ARBA" id="ARBA00023056"/>
    </source>
</evidence>
<comment type="function">
    <text evidence="2 10">Catalyzes the formation of the alpha-1,6-glucosidic linkages in glycogen by scission of a 1,4-alpha-linked oligosaccharide from growing alpha-1,4-glucan chains and the subsequent attachment of the oligosaccharide to the alpha-1,6 position.</text>
</comment>
<dbReference type="Pfam" id="PF02806">
    <property type="entry name" value="Alpha-amylase_C"/>
    <property type="match status" value="1"/>
</dbReference>
<dbReference type="InterPro" id="IPR013783">
    <property type="entry name" value="Ig-like_fold"/>
</dbReference>
<dbReference type="Pfam" id="PF02922">
    <property type="entry name" value="CBM_48"/>
    <property type="match status" value="1"/>
</dbReference>
<organism evidence="12 13">
    <name type="scientific">Deefgea chitinilytica</name>
    <dbReference type="NCBI Taxonomy" id="570276"/>
    <lineage>
        <taxon>Bacteria</taxon>
        <taxon>Pseudomonadati</taxon>
        <taxon>Pseudomonadota</taxon>
        <taxon>Betaproteobacteria</taxon>
        <taxon>Neisseriales</taxon>
        <taxon>Chitinibacteraceae</taxon>
        <taxon>Deefgea</taxon>
    </lineage>
</organism>
<evidence type="ECO:0000256" key="9">
    <source>
        <dbReference type="ARBA" id="ARBA00023277"/>
    </source>
</evidence>
<comment type="catalytic activity">
    <reaction evidence="1 10">
        <text>Transfers a segment of a (1-&gt;4)-alpha-D-glucan chain to a primary hydroxy group in a similar glucan chain.</text>
        <dbReference type="EC" id="2.4.1.18"/>
    </reaction>
</comment>
<reference evidence="12 13" key="1">
    <citation type="submission" date="2019-11" db="EMBL/GenBank/DDBJ databases">
        <title>Novel Deefgea species.</title>
        <authorList>
            <person name="Han J.-H."/>
        </authorList>
    </citation>
    <scope>NUCLEOTIDE SEQUENCE [LARGE SCALE GENOMIC DNA]</scope>
    <source>
        <strain evidence="12 13">LMG 24817</strain>
    </source>
</reference>
<dbReference type="PANTHER" id="PTHR43651:SF3">
    <property type="entry name" value="1,4-ALPHA-GLUCAN-BRANCHING ENZYME"/>
    <property type="match status" value="1"/>
</dbReference>
<dbReference type="InterPro" id="IPR006407">
    <property type="entry name" value="GlgB"/>
</dbReference>
<dbReference type="NCBIfam" id="TIGR01515">
    <property type="entry name" value="branching_enzym"/>
    <property type="match status" value="1"/>
</dbReference>
<evidence type="ECO:0000256" key="7">
    <source>
        <dbReference type="ARBA" id="ARBA00022679"/>
    </source>
</evidence>
<evidence type="ECO:0000256" key="5">
    <source>
        <dbReference type="ARBA" id="ARBA00022600"/>
    </source>
</evidence>
<dbReference type="NCBIfam" id="NF003811">
    <property type="entry name" value="PRK05402.1"/>
    <property type="match status" value="1"/>
</dbReference>
<dbReference type="InterPro" id="IPR014756">
    <property type="entry name" value="Ig_E-set"/>
</dbReference>
<dbReference type="InterPro" id="IPR013780">
    <property type="entry name" value="Glyco_hydro_b"/>
</dbReference>
<dbReference type="Pfam" id="PF00128">
    <property type="entry name" value="Alpha-amylase"/>
    <property type="match status" value="2"/>
</dbReference>
<sequence length="728" mass="83329">MISMDSAQVDAICTGQHSDPFSLLGMHTIDGVLQVRTWLPDAIQCSLIEVKTGKKLAEFEKIDERGFFAVTVPRRKNHFHYRLRVEWHGVTVEIEDAYRFPPVLGEMDLWLLAEGNQLRPYERLGTHFRTIDGVDGVAFAVWAPNARRVSVVGDFNYWDGRRHVMRLRRECGVWEIFLPNVAEGQAYKYEIIDQHGGLQIKADPYGFSAELRPATASRVARLPAWVEGTQTRKAANALNAPVSIYEVHLASWRRRPEEGNRWLSYRELADELVKYCVEMGFTHIELLPINEHPFDGSWGYQPLGLYAPTSRFGTPDDFRFFVETAHANGLGVILDWVPGHFPTDTHGLAEFDGSHLYEHSDPREGFHQDWNTLIYNFGRNEVRNYLIGNALYWLERYGIDGLRVDAVASMLYRDYSRKDGEWIPNQFGGRENLEAIDFMRRMNEVVGVERPEAITLAEESTAFPSVSRPPAMGGLGFHYKWNMGWMNDTLSYMKEDPINRKYHHNKMTFGLVYAFTENFVLPLSHDEVVHGKGSLLDKMPGDAWQKFANLRAYYAFMWAHPGKKLLFMGCEFAQGAEWNHDASLDWHLLQDDNPWHRGVQQLVKDLNTAYRANPAFYQIDFDHRGFEWISHDDGENSIFSFVRKGEAEDEFVLVVSNFTPVPRHGYRLGVPKVGLYQEILNSDSEYYGGSNIGNIGLPSEGIAAHGRANSICMTIPPLATVYLRWSNA</sequence>
<dbReference type="Pfam" id="PF22019">
    <property type="entry name" value="GlgB_N"/>
    <property type="match status" value="1"/>
</dbReference>
<feature type="domain" description="Glycosyl hydrolase family 13 catalytic" evidence="11">
    <location>
        <begin position="246"/>
        <end position="596"/>
    </location>
</feature>
<keyword evidence="9 10" id="KW-0119">Carbohydrate metabolism</keyword>
<feature type="active site" description="Proton donor" evidence="10">
    <location>
        <position position="458"/>
    </location>
</feature>
<keyword evidence="5 10" id="KW-0321">Glycogen metabolism</keyword>